<dbReference type="EMBL" id="VEPZ02000974">
    <property type="protein sequence ID" value="KAE8706076.1"/>
    <property type="molecule type" value="Genomic_DNA"/>
</dbReference>
<evidence type="ECO:0000313" key="9">
    <source>
        <dbReference type="EMBL" id="KAE8706076.1"/>
    </source>
</evidence>
<feature type="binding site" evidence="8">
    <location>
        <position position="198"/>
    </location>
    <ligand>
        <name>UDP-alpha-D-glucose</name>
        <dbReference type="ChEBI" id="CHEBI:58885"/>
    </ligand>
</feature>
<evidence type="ECO:0000256" key="6">
    <source>
        <dbReference type="ARBA" id="ARBA00023136"/>
    </source>
</evidence>
<dbReference type="Proteomes" id="UP000436088">
    <property type="component" value="Unassembled WGS sequence"/>
</dbReference>
<evidence type="ECO:0000256" key="5">
    <source>
        <dbReference type="ARBA" id="ARBA00022989"/>
    </source>
</evidence>
<dbReference type="GO" id="GO:0012505">
    <property type="term" value="C:endomembrane system"/>
    <property type="evidence" value="ECO:0007669"/>
    <property type="project" value="UniProtKB-SubCell"/>
</dbReference>
<keyword evidence="7" id="KW-0961">Cell wall biogenesis/degradation</keyword>
<feature type="binding site" evidence="8">
    <location>
        <position position="205"/>
    </location>
    <ligand>
        <name>UDP-alpha-D-glucose</name>
        <dbReference type="ChEBI" id="CHEBI:58885"/>
    </ligand>
</feature>
<comment type="subcellular location">
    <subcellularLocation>
        <location evidence="1">Endomembrane system</location>
    </subcellularLocation>
</comment>
<dbReference type="PANTHER" id="PTHR13301">
    <property type="entry name" value="X-BOX TRANSCRIPTION FACTOR-RELATED"/>
    <property type="match status" value="1"/>
</dbReference>
<keyword evidence="2" id="KW-0328">Glycosyltransferase</keyword>
<organism evidence="9 10">
    <name type="scientific">Hibiscus syriacus</name>
    <name type="common">Rose of Sharon</name>
    <dbReference type="NCBI Taxonomy" id="106335"/>
    <lineage>
        <taxon>Eukaryota</taxon>
        <taxon>Viridiplantae</taxon>
        <taxon>Streptophyta</taxon>
        <taxon>Embryophyta</taxon>
        <taxon>Tracheophyta</taxon>
        <taxon>Spermatophyta</taxon>
        <taxon>Magnoliopsida</taxon>
        <taxon>eudicotyledons</taxon>
        <taxon>Gunneridae</taxon>
        <taxon>Pentapetalae</taxon>
        <taxon>rosids</taxon>
        <taxon>malvids</taxon>
        <taxon>Malvales</taxon>
        <taxon>Malvaceae</taxon>
        <taxon>Malvoideae</taxon>
        <taxon>Hibiscus</taxon>
    </lineage>
</organism>
<name>A0A6A3APE8_HIBSY</name>
<protein>
    <submittedName>
        <fullName evidence="9">Leucine-rich repeat family protein</fullName>
    </submittedName>
</protein>
<dbReference type="GO" id="GO:0071555">
    <property type="term" value="P:cell wall organization"/>
    <property type="evidence" value="ECO:0007669"/>
    <property type="project" value="UniProtKB-KW"/>
</dbReference>
<comment type="caution">
    <text evidence="9">The sequence shown here is derived from an EMBL/GenBank/DDBJ whole genome shotgun (WGS) entry which is preliminary data.</text>
</comment>
<keyword evidence="3" id="KW-0808">Transferase</keyword>
<evidence type="ECO:0000256" key="1">
    <source>
        <dbReference type="ARBA" id="ARBA00004308"/>
    </source>
</evidence>
<evidence type="ECO:0000256" key="4">
    <source>
        <dbReference type="ARBA" id="ARBA00022692"/>
    </source>
</evidence>
<dbReference type="Pfam" id="PF03552">
    <property type="entry name" value="Cellulose_synt"/>
    <property type="match status" value="1"/>
</dbReference>
<evidence type="ECO:0000256" key="3">
    <source>
        <dbReference type="ARBA" id="ARBA00022679"/>
    </source>
</evidence>
<dbReference type="GO" id="GO:0016760">
    <property type="term" value="F:cellulose synthase (UDP-forming) activity"/>
    <property type="evidence" value="ECO:0007669"/>
    <property type="project" value="InterPro"/>
</dbReference>
<sequence>MVALGLSRKEEMIAIFFFFLFFEMIEPGYELKEARKVCLRCANPYDENLLDVVEKAFGDPSTMAAHSKSLGYDVGVHARHINGVSTLDSGMAPDASQPLSTVYPISKGRFAPYKTVIIIRLIILGLFFHYRETNPVDSVFGLWLTSVICEIWFAFSWVLDQFPKWYPVNRDTYIDKLSARYEREGEPSELAVVDFFASTVDPLKEPPLIHCQHCSFHPCRGLPESRFHFAKKISIEPRAPEFYFSQKIDYLKDKVQPSFVKKRRAMKRDYEEFKIRINALVVKAHKTPEEGWTMQDETPWPGNITRDHPGMIQYFFRYSGARDIE</sequence>
<keyword evidence="4" id="KW-0812">Transmembrane</keyword>
<evidence type="ECO:0000256" key="2">
    <source>
        <dbReference type="ARBA" id="ARBA00022676"/>
    </source>
</evidence>
<keyword evidence="10" id="KW-1185">Reference proteome</keyword>
<reference evidence="9" key="1">
    <citation type="submission" date="2019-09" db="EMBL/GenBank/DDBJ databases">
        <title>Draft genome information of white flower Hibiscus syriacus.</title>
        <authorList>
            <person name="Kim Y.-M."/>
        </authorList>
    </citation>
    <scope>NUCLEOTIDE SEQUENCE [LARGE SCALE GENOMIC DNA]</scope>
    <source>
        <strain evidence="9">YM2019G1</strain>
    </source>
</reference>
<evidence type="ECO:0000313" key="10">
    <source>
        <dbReference type="Proteomes" id="UP000436088"/>
    </source>
</evidence>
<feature type="binding site" evidence="8">
    <location>
        <position position="204"/>
    </location>
    <ligand>
        <name>UDP-alpha-D-glucose</name>
        <dbReference type="ChEBI" id="CHEBI:58885"/>
    </ligand>
</feature>
<evidence type="ECO:0000256" key="7">
    <source>
        <dbReference type="ARBA" id="ARBA00023316"/>
    </source>
</evidence>
<dbReference type="AlphaFoldDB" id="A0A6A3APE8"/>
<accession>A0A6A3APE8</accession>
<dbReference type="GO" id="GO:0016020">
    <property type="term" value="C:membrane"/>
    <property type="evidence" value="ECO:0007669"/>
    <property type="project" value="InterPro"/>
</dbReference>
<dbReference type="GO" id="GO:0030244">
    <property type="term" value="P:cellulose biosynthetic process"/>
    <property type="evidence" value="ECO:0007669"/>
    <property type="project" value="InterPro"/>
</dbReference>
<dbReference type="InterPro" id="IPR005150">
    <property type="entry name" value="Cellulose_synth"/>
</dbReference>
<proteinExistence type="predicted"/>
<keyword evidence="5" id="KW-1133">Transmembrane helix</keyword>
<gene>
    <name evidence="9" type="ORF">F3Y22_tig00110407pilonHSYRG00047</name>
</gene>
<evidence type="ECO:0000256" key="8">
    <source>
        <dbReference type="PIRSR" id="PIRSR605150-2"/>
    </source>
</evidence>
<keyword evidence="6" id="KW-0472">Membrane</keyword>